<evidence type="ECO:0000259" key="8">
    <source>
        <dbReference type="PROSITE" id="PS50113"/>
    </source>
</evidence>
<dbReference type="SMART" id="SM00091">
    <property type="entry name" value="PAS"/>
    <property type="match status" value="8"/>
</dbReference>
<accession>A0ABR7J8K6</accession>
<keyword evidence="10" id="KW-1185">Reference proteome</keyword>
<dbReference type="InterPro" id="IPR001610">
    <property type="entry name" value="PAC"/>
</dbReference>
<keyword evidence="3" id="KW-0597">Phosphoprotein</keyword>
<proteinExistence type="predicted"/>
<dbReference type="PROSITE" id="PS50109">
    <property type="entry name" value="HIS_KIN"/>
    <property type="match status" value="1"/>
</dbReference>
<dbReference type="InterPro" id="IPR005467">
    <property type="entry name" value="His_kinase_dom"/>
</dbReference>
<dbReference type="InterPro" id="IPR052162">
    <property type="entry name" value="Sensor_kinase/Photoreceptor"/>
</dbReference>
<dbReference type="PROSITE" id="PS50112">
    <property type="entry name" value="PAS"/>
    <property type="match status" value="6"/>
</dbReference>
<evidence type="ECO:0000256" key="4">
    <source>
        <dbReference type="ARBA" id="ARBA00022679"/>
    </source>
</evidence>
<keyword evidence="5" id="KW-0418">Kinase</keyword>
<comment type="catalytic activity">
    <reaction evidence="1">
        <text>ATP + protein L-histidine = ADP + protein N-phospho-L-histidine.</text>
        <dbReference type="EC" id="2.7.13.3"/>
    </reaction>
</comment>
<evidence type="ECO:0000256" key="5">
    <source>
        <dbReference type="ARBA" id="ARBA00022777"/>
    </source>
</evidence>
<dbReference type="InterPro" id="IPR000014">
    <property type="entry name" value="PAS"/>
</dbReference>
<dbReference type="InterPro" id="IPR036890">
    <property type="entry name" value="HATPase_C_sf"/>
</dbReference>
<dbReference type="InterPro" id="IPR036097">
    <property type="entry name" value="HisK_dim/P_sf"/>
</dbReference>
<dbReference type="SMART" id="SM00388">
    <property type="entry name" value="HisKA"/>
    <property type="match status" value="1"/>
</dbReference>
<dbReference type="NCBIfam" id="TIGR00229">
    <property type="entry name" value="sensory_box"/>
    <property type="match status" value="6"/>
</dbReference>
<feature type="domain" description="PAC" evidence="8">
    <location>
        <begin position="1095"/>
        <end position="1146"/>
    </location>
</feature>
<evidence type="ECO:0000313" key="10">
    <source>
        <dbReference type="Proteomes" id="UP000629963"/>
    </source>
</evidence>
<dbReference type="PANTHER" id="PTHR43304">
    <property type="entry name" value="PHYTOCHROME-LIKE PROTEIN CPH1"/>
    <property type="match status" value="1"/>
</dbReference>
<dbReference type="Gene3D" id="3.30.450.20">
    <property type="entry name" value="PAS domain"/>
    <property type="match status" value="12"/>
</dbReference>
<feature type="domain" description="PAC" evidence="8">
    <location>
        <begin position="850"/>
        <end position="901"/>
    </location>
</feature>
<feature type="domain" description="PAC" evidence="8">
    <location>
        <begin position="444"/>
        <end position="498"/>
    </location>
</feature>
<feature type="domain" description="PAS" evidence="7">
    <location>
        <begin position="123"/>
        <end position="178"/>
    </location>
</feature>
<sequence>MKNDFFGFSSLFYDNPLSCWIYELETFIILDVNSAATQQFGHSSNSLINSDVTNFIVEKEQEAFIDAHASIHNKSGYIQLGKFQFLTNSGETLYQVVNGYKIIFREQECFLAISQVCEALKASQPDYKKMVNASLDVLCSINKEGKFVYVSEASKQLWGYLPEELEGKSFVDLVIEEDINKTNAAAIDIYSDKVIKSFTNRYKTKNGATAYNFWTAKWSDGDNLMYCVARADEEKAKQDNSLFNSELRFKALVQEGSDVFSIVNKDGYYTYVSPTCKTILGISPEEILGRKTTDFIHPEDLEANLKSLNKIYSQKKVNVKPFRFLDSNKEWRWIETVLTNMLDIPEVNGIVANSRDVTKKIKEQQKLKLFESVITNSKDAIVITEVEPSNKGLDPKIIFVNEAFTSMTGYLPIDIIGKTPRILQGPNTERKELDKVSKAISKFETCEITTINYNKAGEEFWANFAISPVTDHDGQYTHWVSVLRDVTEQKIQVLEKDLLSQISSNFSIQNNLLNSLTGLCESISNFGNFDLVEAWSLNQEKSEMKLLSHYTALPSDELFYQHEIQLNKVSRNEGLVGKVWANKKQLLWDDVCNNEEFVRRDAAKTIGLQTILGIPLIYNEEVVGLLLIGIKNKSQYFKNYSRIFKKIEQFVGSELIRKQLENDLSHLFNAIPDVLCLSDFNGKFLKINKWGCELLGYAKEEILFHNLIEFVHPDDRESTFIEMNKLEKGEAVYEFENRFLNKNGETIWISWNSNPSIEEGVIYAVGKNVTSEKKLRNLIQQSNNLAKIGSWEFDLINEEIFWSVEVHQLHETDAKTFCPSLKTGLSFYRDDFKESVALHIKKCIQKGESFDYEAVIVTTTKKERWVRCIGTAELLNGECQRIYGSFQDISERKEAELRLQSLSDNIPGVVYQYVIHPDGTDSLKYVTKGSLQIWGIEADLVVNNNQLVWDQIKAGGEIDKINKSIYDAIESKSKWTATWKYMMPNGELRNHLGYGSPTFLSDGTVIINSVILDVTVDVKNEELLQQVVQQVKIGSWELDLTSGKLTWSEMVHRIVETDSTTHIPELASTLSFCRKDFYDYALLKFNECVKTGQSFDFELVIVTANKKEKWVRVIGNAEEIEGRFQRIYGSIHDISSSKETENRLLSISQNLPGVVYQYLINQDGSDTLQYVSGEVHELWGFSAEEVTQNISLVWHQIKEGGEYDIVKDSILKSIKTKTKWTCRYKYVTPSGEIRTHLGYGSPNFLTDGTITYNSIILDVTQEAKNEVLLEQTTELARIGSWELDLINQQGDAMYWSPLVKNILEVESNYNPTLTSGLEFYEGTNKDKVTEAISNLIKHGLPFDEEILIKTCKGSIKWVRIIGNSETIKNRRVRVFGSLQDINDKKLAGEKLQKAFKEKNEILESIGDAFCSFDKNWIVTYWNKEAEVVLGRERDKIVGKHLWDEYPDVVGTEFYNQYQKAVLTKEVTSFEAHYSTVNKWLEVSAYPSEEGLSVYFKDITLRKEGDIRLVAANERFEKVTEATKDAIWDWDLINETFYRSKAVENFFGKDTLKLMTNNDFWRDKFHIDDLDTIQKSIQHAISDPNCDRWELEYRIFNEQGEIIYVADQGIIIRNKNGKATRMVGAMTDISEEKNMTIKLNELNQSLQLQSFELKRSNEELEQFAFVASHDLQEPLRMITSFMDLLQRKYGDLLDEKGHKYIHYATDGAIRMKQIILDLLDYSRANKPAEGKQKVDFNDIITEFNTLRRKIITEKKVVITSDHLPVMITYRAAVTQIFNCILDNAIKYSEQDKQPEIVIKVVDKKTSWSFTIRDNGIGIDPQFHDKIFVIFQRLHNVEQYPGTGIGLSIAKRHIEFLGGTIWLESKVGEGSIFHFTIAKNEEMPLLKKQIS</sequence>
<dbReference type="PANTHER" id="PTHR43304:SF1">
    <property type="entry name" value="PAC DOMAIN-CONTAINING PROTEIN"/>
    <property type="match status" value="1"/>
</dbReference>
<dbReference type="EMBL" id="JACRUJ010000003">
    <property type="protein sequence ID" value="MBC5841890.1"/>
    <property type="molecule type" value="Genomic_DNA"/>
</dbReference>
<protein>
    <recommendedName>
        <fullName evidence="2">histidine kinase</fullName>
        <ecNumber evidence="2">2.7.13.3</ecNumber>
    </recommendedName>
</protein>
<evidence type="ECO:0000259" key="6">
    <source>
        <dbReference type="PROSITE" id="PS50109"/>
    </source>
</evidence>
<dbReference type="CDD" id="cd00082">
    <property type="entry name" value="HisKA"/>
    <property type="match status" value="1"/>
</dbReference>
<dbReference type="InterPro" id="IPR004358">
    <property type="entry name" value="Sig_transdc_His_kin-like_C"/>
</dbReference>
<dbReference type="Pfam" id="PF00989">
    <property type="entry name" value="PAS"/>
    <property type="match status" value="1"/>
</dbReference>
<dbReference type="Pfam" id="PF02518">
    <property type="entry name" value="HATPase_c"/>
    <property type="match status" value="1"/>
</dbReference>
<dbReference type="InterPro" id="IPR029016">
    <property type="entry name" value="GAF-like_dom_sf"/>
</dbReference>
<dbReference type="Pfam" id="PF08447">
    <property type="entry name" value="PAS_3"/>
    <property type="match status" value="3"/>
</dbReference>
<feature type="domain" description="PAS" evidence="7">
    <location>
        <begin position="1394"/>
        <end position="1441"/>
    </location>
</feature>
<name>A0ABR7J8K6_9FLAO</name>
<dbReference type="PRINTS" id="PR00344">
    <property type="entry name" value="BCTRLSENSOR"/>
</dbReference>
<dbReference type="InterPro" id="IPR013655">
    <property type="entry name" value="PAS_fold_3"/>
</dbReference>
<dbReference type="InterPro" id="IPR000700">
    <property type="entry name" value="PAS-assoc_C"/>
</dbReference>
<feature type="domain" description="PAS" evidence="7">
    <location>
        <begin position="366"/>
        <end position="419"/>
    </location>
</feature>
<evidence type="ECO:0000256" key="3">
    <source>
        <dbReference type="ARBA" id="ARBA00022553"/>
    </source>
</evidence>
<dbReference type="Gene3D" id="3.30.565.10">
    <property type="entry name" value="Histidine kinase-like ATPase, C-terminal domain"/>
    <property type="match status" value="1"/>
</dbReference>
<dbReference type="InterPro" id="IPR035965">
    <property type="entry name" value="PAS-like_dom_sf"/>
</dbReference>
<dbReference type="SMART" id="SM00387">
    <property type="entry name" value="HATPase_c"/>
    <property type="match status" value="1"/>
</dbReference>
<keyword evidence="4" id="KW-0808">Transferase</keyword>
<evidence type="ECO:0000313" key="9">
    <source>
        <dbReference type="EMBL" id="MBC5841890.1"/>
    </source>
</evidence>
<evidence type="ECO:0000259" key="7">
    <source>
        <dbReference type="PROSITE" id="PS50112"/>
    </source>
</evidence>
<dbReference type="Pfam" id="PF00512">
    <property type="entry name" value="HisKA"/>
    <property type="match status" value="1"/>
</dbReference>
<dbReference type="InterPro" id="IPR003594">
    <property type="entry name" value="HATPase_dom"/>
</dbReference>
<dbReference type="Pfam" id="PF08448">
    <property type="entry name" value="PAS_4"/>
    <property type="match status" value="1"/>
</dbReference>
<dbReference type="CDD" id="cd00130">
    <property type="entry name" value="PAS"/>
    <property type="match status" value="6"/>
</dbReference>
<dbReference type="SUPFAM" id="SSF47384">
    <property type="entry name" value="Homodimeric domain of signal transducing histidine kinase"/>
    <property type="match status" value="1"/>
</dbReference>
<gene>
    <name evidence="9" type="ORF">H8R23_10775</name>
</gene>
<dbReference type="InterPro" id="IPR013767">
    <property type="entry name" value="PAS_fold"/>
</dbReference>
<dbReference type="SUPFAM" id="SSF55781">
    <property type="entry name" value="GAF domain-like"/>
    <property type="match status" value="1"/>
</dbReference>
<organism evidence="9 10">
    <name type="scientific">Flavobacterium kayseriense</name>
    <dbReference type="NCBI Taxonomy" id="2764714"/>
    <lineage>
        <taxon>Bacteria</taxon>
        <taxon>Pseudomonadati</taxon>
        <taxon>Bacteroidota</taxon>
        <taxon>Flavobacteriia</taxon>
        <taxon>Flavobacteriales</taxon>
        <taxon>Flavobacteriaceae</taxon>
        <taxon>Flavobacterium</taxon>
    </lineage>
</organism>
<dbReference type="SMART" id="SM00086">
    <property type="entry name" value="PAC"/>
    <property type="match status" value="9"/>
</dbReference>
<evidence type="ECO:0000256" key="1">
    <source>
        <dbReference type="ARBA" id="ARBA00000085"/>
    </source>
</evidence>
<feature type="domain" description="PAS" evidence="7">
    <location>
        <begin position="245"/>
        <end position="315"/>
    </location>
</feature>
<feature type="domain" description="Histidine kinase" evidence="6">
    <location>
        <begin position="1665"/>
        <end position="1879"/>
    </location>
</feature>
<feature type="domain" description="PAS" evidence="7">
    <location>
        <begin position="1511"/>
        <end position="1583"/>
    </location>
</feature>
<dbReference type="InterPro" id="IPR013656">
    <property type="entry name" value="PAS_4"/>
</dbReference>
<dbReference type="Gene3D" id="1.10.287.130">
    <property type="match status" value="1"/>
</dbReference>
<dbReference type="Gene3D" id="3.30.450.40">
    <property type="match status" value="1"/>
</dbReference>
<dbReference type="RefSeq" id="WP_187010386.1">
    <property type="nucleotide sequence ID" value="NZ_JACRUI010000003.1"/>
</dbReference>
<dbReference type="SUPFAM" id="SSF55785">
    <property type="entry name" value="PYP-like sensor domain (PAS domain)"/>
    <property type="match status" value="12"/>
</dbReference>
<feature type="domain" description="PAC" evidence="8">
    <location>
        <begin position="1588"/>
        <end position="1640"/>
    </location>
</feature>
<dbReference type="SUPFAM" id="SSF55874">
    <property type="entry name" value="ATPase domain of HSP90 chaperone/DNA topoisomerase II/histidine kinase"/>
    <property type="match status" value="1"/>
</dbReference>
<dbReference type="InterPro" id="IPR003661">
    <property type="entry name" value="HisK_dim/P_dom"/>
</dbReference>
<dbReference type="Proteomes" id="UP000629963">
    <property type="component" value="Unassembled WGS sequence"/>
</dbReference>
<dbReference type="EC" id="2.7.13.3" evidence="2"/>
<dbReference type="PROSITE" id="PS50113">
    <property type="entry name" value="PAC"/>
    <property type="match status" value="4"/>
</dbReference>
<comment type="caution">
    <text evidence="9">The sequence shown here is derived from an EMBL/GenBank/DDBJ whole genome shotgun (WGS) entry which is preliminary data.</text>
</comment>
<feature type="domain" description="PAS" evidence="7">
    <location>
        <begin position="660"/>
        <end position="730"/>
    </location>
</feature>
<evidence type="ECO:0000256" key="2">
    <source>
        <dbReference type="ARBA" id="ARBA00012438"/>
    </source>
</evidence>
<dbReference type="Pfam" id="PF13426">
    <property type="entry name" value="PAS_9"/>
    <property type="match status" value="2"/>
</dbReference>
<reference evidence="9 10" key="1">
    <citation type="submission" date="2020-08" db="EMBL/GenBank/DDBJ databases">
        <title>Description of novel Flavobacterium F-380 isolate.</title>
        <authorList>
            <person name="Saticioglu I.B."/>
            <person name="Duman M."/>
            <person name="Altun S."/>
        </authorList>
    </citation>
    <scope>NUCLEOTIDE SEQUENCE [LARGE SCALE GENOMIC DNA]</scope>
    <source>
        <strain evidence="9 10">F-380</strain>
    </source>
</reference>